<name>A0A0D6A419_9LACO</name>
<dbReference type="RefSeq" id="WP_054682241.1">
    <property type="nucleotide sequence ID" value="NZ_AP014808.1"/>
</dbReference>
<dbReference type="PATRIC" id="fig|1600.4.peg.1094"/>
<dbReference type="KEGG" id="lae:LBAT_1070"/>
<dbReference type="Proteomes" id="UP000035709">
    <property type="component" value="Chromosome"/>
</dbReference>
<sequence>MMCDNVYMKILWVIIYAITAYFSFTGQMMPAMYWMSGGMLAEAVVDLICYFLPGHKKCQKK</sequence>
<evidence type="ECO:0000313" key="3">
    <source>
        <dbReference type="EMBL" id="QFG51470.1"/>
    </source>
</evidence>
<dbReference type="EMBL" id="AP014808">
    <property type="protein sequence ID" value="BAQ57459.1"/>
    <property type="molecule type" value="Genomic_DNA"/>
</dbReference>
<accession>A0A0D6A419</accession>
<reference evidence="3 5" key="2">
    <citation type="submission" date="2019-09" db="EMBL/GenBank/DDBJ databases">
        <title>Genome sequencing of Lactobacillus acetotolerans.</title>
        <authorList>
            <person name="Kim K."/>
        </authorList>
    </citation>
    <scope>NUCLEOTIDE SEQUENCE [LARGE SCALE GENOMIC DNA]</scope>
    <source>
        <strain evidence="3 5">LA749</strain>
    </source>
</reference>
<proteinExistence type="predicted"/>
<gene>
    <name evidence="3" type="ORF">LA749_05450</name>
    <name evidence="2" type="ORF">LBAT_1070</name>
</gene>
<feature type="transmembrane region" description="Helical" evidence="1">
    <location>
        <begin position="7"/>
        <end position="25"/>
    </location>
</feature>
<dbReference type="OrthoDB" id="2327971at2"/>
<evidence type="ECO:0000313" key="2">
    <source>
        <dbReference type="EMBL" id="BAQ57459.1"/>
    </source>
</evidence>
<keyword evidence="1" id="KW-1133">Transmembrane helix</keyword>
<keyword evidence="1" id="KW-0812">Transmembrane</keyword>
<feature type="transmembrane region" description="Helical" evidence="1">
    <location>
        <begin position="31"/>
        <end position="52"/>
    </location>
</feature>
<dbReference type="GeneID" id="78212430"/>
<dbReference type="EMBL" id="CP044496">
    <property type="protein sequence ID" value="QFG51470.1"/>
    <property type="molecule type" value="Genomic_DNA"/>
</dbReference>
<evidence type="ECO:0000313" key="5">
    <source>
        <dbReference type="Proteomes" id="UP000325393"/>
    </source>
</evidence>
<evidence type="ECO:0000313" key="4">
    <source>
        <dbReference type="Proteomes" id="UP000035709"/>
    </source>
</evidence>
<dbReference type="AlphaFoldDB" id="A0A0D6A419"/>
<keyword evidence="1" id="KW-0472">Membrane</keyword>
<dbReference type="Proteomes" id="UP000325393">
    <property type="component" value="Chromosome"/>
</dbReference>
<protein>
    <submittedName>
        <fullName evidence="2">Uncharacterized protein</fullName>
    </submittedName>
</protein>
<organism evidence="2 4">
    <name type="scientific">Lactobacillus acetotolerans</name>
    <dbReference type="NCBI Taxonomy" id="1600"/>
    <lineage>
        <taxon>Bacteria</taxon>
        <taxon>Bacillati</taxon>
        <taxon>Bacillota</taxon>
        <taxon>Bacilli</taxon>
        <taxon>Lactobacillales</taxon>
        <taxon>Lactobacillaceae</taxon>
        <taxon>Lactobacillus</taxon>
    </lineage>
</organism>
<reference evidence="2 4" key="1">
    <citation type="submission" date="2015-03" db="EMBL/GenBank/DDBJ databases">
        <title>Complete genome sequence of Lactobacillus acetotolerans NBRC 13120.</title>
        <authorList>
            <person name="Toh H."/>
            <person name="Morita H."/>
            <person name="Fujita N."/>
        </authorList>
    </citation>
    <scope>NUCLEOTIDE SEQUENCE [LARGE SCALE GENOMIC DNA]</scope>
    <source>
        <strain evidence="2 4">NBRC 13120</strain>
    </source>
</reference>
<evidence type="ECO:0000256" key="1">
    <source>
        <dbReference type="SAM" id="Phobius"/>
    </source>
</evidence>
<keyword evidence="4" id="KW-1185">Reference proteome</keyword>